<dbReference type="PRINTS" id="PR00385">
    <property type="entry name" value="P450"/>
</dbReference>
<dbReference type="InterPro" id="IPR017972">
    <property type="entry name" value="Cyt_P450_CS"/>
</dbReference>
<keyword evidence="9 14" id="KW-0560">Oxidoreductase</keyword>
<gene>
    <name evidence="15" type="primary">106089374</name>
</gene>
<evidence type="ECO:0000313" key="15">
    <source>
        <dbReference type="EnsemblMetazoa" id="SCAU001419-PA"/>
    </source>
</evidence>
<evidence type="ECO:0000256" key="2">
    <source>
        <dbReference type="ARBA" id="ARBA00004174"/>
    </source>
</evidence>
<evidence type="ECO:0000256" key="11">
    <source>
        <dbReference type="ARBA" id="ARBA00023033"/>
    </source>
</evidence>
<comment type="similarity">
    <text evidence="4 14">Belongs to the cytochrome P450 family.</text>
</comment>
<keyword evidence="10 13" id="KW-0408">Iron</keyword>
<dbReference type="PANTHER" id="PTHR24292">
    <property type="entry name" value="CYTOCHROME P450"/>
    <property type="match status" value="1"/>
</dbReference>
<dbReference type="GO" id="GO:0005506">
    <property type="term" value="F:iron ion binding"/>
    <property type="evidence" value="ECO:0007669"/>
    <property type="project" value="InterPro"/>
</dbReference>
<evidence type="ECO:0008006" key="17">
    <source>
        <dbReference type="Google" id="ProtNLM"/>
    </source>
</evidence>
<evidence type="ECO:0000256" key="13">
    <source>
        <dbReference type="PIRSR" id="PIRSR602401-1"/>
    </source>
</evidence>
<evidence type="ECO:0000256" key="1">
    <source>
        <dbReference type="ARBA" id="ARBA00001971"/>
    </source>
</evidence>
<evidence type="ECO:0000256" key="3">
    <source>
        <dbReference type="ARBA" id="ARBA00004406"/>
    </source>
</evidence>
<dbReference type="Pfam" id="PF00067">
    <property type="entry name" value="p450"/>
    <property type="match status" value="1"/>
</dbReference>
<comment type="subcellular location">
    <subcellularLocation>
        <location evidence="3">Endoplasmic reticulum membrane</location>
        <topology evidence="3">Peripheral membrane protein</topology>
    </subcellularLocation>
    <subcellularLocation>
        <location evidence="2">Microsome membrane</location>
        <topology evidence="2">Peripheral membrane protein</topology>
    </subcellularLocation>
</comment>
<dbReference type="STRING" id="35570.A0A1I8NRL3"/>
<dbReference type="PROSITE" id="PS00086">
    <property type="entry name" value="CYTOCHROME_P450"/>
    <property type="match status" value="1"/>
</dbReference>
<evidence type="ECO:0000256" key="12">
    <source>
        <dbReference type="ARBA" id="ARBA00023136"/>
    </source>
</evidence>
<dbReference type="InterPro" id="IPR001128">
    <property type="entry name" value="Cyt_P450"/>
</dbReference>
<keyword evidence="16" id="KW-1185">Reference proteome</keyword>
<dbReference type="GO" id="GO:0016705">
    <property type="term" value="F:oxidoreductase activity, acting on paired donors, with incorporation or reduction of molecular oxygen"/>
    <property type="evidence" value="ECO:0007669"/>
    <property type="project" value="InterPro"/>
</dbReference>
<dbReference type="PRINTS" id="PR00463">
    <property type="entry name" value="EP450I"/>
</dbReference>
<evidence type="ECO:0000256" key="4">
    <source>
        <dbReference type="ARBA" id="ARBA00010617"/>
    </source>
</evidence>
<reference evidence="15" key="1">
    <citation type="submission" date="2020-05" db="UniProtKB">
        <authorList>
            <consortium name="EnsemblMetazoa"/>
        </authorList>
    </citation>
    <scope>IDENTIFICATION</scope>
    <source>
        <strain evidence="15">USDA</strain>
    </source>
</reference>
<evidence type="ECO:0000256" key="6">
    <source>
        <dbReference type="ARBA" id="ARBA00022723"/>
    </source>
</evidence>
<evidence type="ECO:0000256" key="8">
    <source>
        <dbReference type="ARBA" id="ARBA00022848"/>
    </source>
</evidence>
<evidence type="ECO:0000256" key="9">
    <source>
        <dbReference type="ARBA" id="ARBA00023002"/>
    </source>
</evidence>
<accession>A0A1I8NRL3</accession>
<evidence type="ECO:0000256" key="7">
    <source>
        <dbReference type="ARBA" id="ARBA00022824"/>
    </source>
</evidence>
<dbReference type="AlphaFoldDB" id="A0A1I8NRL3"/>
<dbReference type="Proteomes" id="UP000095300">
    <property type="component" value="Unassembled WGS sequence"/>
</dbReference>
<evidence type="ECO:0000256" key="5">
    <source>
        <dbReference type="ARBA" id="ARBA00022617"/>
    </source>
</evidence>
<evidence type="ECO:0000256" key="10">
    <source>
        <dbReference type="ARBA" id="ARBA00023004"/>
    </source>
</evidence>
<dbReference type="InterPro" id="IPR036396">
    <property type="entry name" value="Cyt_P450_sf"/>
</dbReference>
<dbReference type="GO" id="GO:0005789">
    <property type="term" value="C:endoplasmic reticulum membrane"/>
    <property type="evidence" value="ECO:0007669"/>
    <property type="project" value="UniProtKB-SubCell"/>
</dbReference>
<evidence type="ECO:0000313" key="16">
    <source>
        <dbReference type="Proteomes" id="UP000095300"/>
    </source>
</evidence>
<keyword evidence="12" id="KW-0472">Membrane</keyword>
<keyword evidence="7" id="KW-0256">Endoplasmic reticulum</keyword>
<keyword evidence="8" id="KW-0492">Microsome</keyword>
<dbReference type="CDD" id="cd11056">
    <property type="entry name" value="CYP6-like"/>
    <property type="match status" value="1"/>
</dbReference>
<sequence length="408" mass="47632">MVLMYLFTKPVILVRSAELVHRIMITDFSSFNGRGMYTNEQHDPMTVNILTLDGPKWRSLRTKLSPAFSSGQLKQMLGTIDNVAQKFMDYLGTELKDGKAHRLNIKNLTTTYAVDAIGSVIFGLDIDSFTNPRNEFRILTEQIFNEGNILQKLYMMMYFVYQPIMRILSFLGIKDPVTYGLRDIIKRTIEHREMNNVVRKDVLQIMMEMRDSLSLDMIASNAFIFYLAGSESTASSIAFTIYEMAMHSDIYRRAQNEVDETLRKFNLKPQDCLTYEALKTLRKYPILPYFIRKCNKDYVVPDTDFTIDKDTTVILPIMAIHRDAEYFPQPMEYKPERYDTSHLDYEPMAYMPFGEGPRLCIGQRLGLFNVKMALVKLLANFHIEPLPRKEVEYKFHFMELLFSIKKRV</sequence>
<comment type="cofactor">
    <cofactor evidence="1 13">
        <name>heme</name>
        <dbReference type="ChEBI" id="CHEBI:30413"/>
    </cofactor>
</comment>
<dbReference type="InterPro" id="IPR002401">
    <property type="entry name" value="Cyt_P450_E_grp-I"/>
</dbReference>
<feature type="binding site" description="axial binding residue" evidence="13">
    <location>
        <position position="360"/>
    </location>
    <ligand>
        <name>heme</name>
        <dbReference type="ChEBI" id="CHEBI:30413"/>
    </ligand>
    <ligandPart>
        <name>Fe</name>
        <dbReference type="ChEBI" id="CHEBI:18248"/>
    </ligandPart>
</feature>
<dbReference type="GO" id="GO:0004497">
    <property type="term" value="F:monooxygenase activity"/>
    <property type="evidence" value="ECO:0007669"/>
    <property type="project" value="UniProtKB-KW"/>
</dbReference>
<dbReference type="InterPro" id="IPR050476">
    <property type="entry name" value="Insect_CytP450_Detox"/>
</dbReference>
<dbReference type="EnsemblMetazoa" id="SCAU001419-RA">
    <property type="protein sequence ID" value="SCAU001419-PA"/>
    <property type="gene ID" value="SCAU001419"/>
</dbReference>
<evidence type="ECO:0000256" key="14">
    <source>
        <dbReference type="RuleBase" id="RU000461"/>
    </source>
</evidence>
<protein>
    <recommendedName>
        <fullName evidence="17">Cytochrome P450</fullName>
    </recommendedName>
</protein>
<dbReference type="VEuPathDB" id="VectorBase:SCAU001419"/>
<organism evidence="15 16">
    <name type="scientific">Stomoxys calcitrans</name>
    <name type="common">Stable fly</name>
    <name type="synonym">Conops calcitrans</name>
    <dbReference type="NCBI Taxonomy" id="35570"/>
    <lineage>
        <taxon>Eukaryota</taxon>
        <taxon>Metazoa</taxon>
        <taxon>Ecdysozoa</taxon>
        <taxon>Arthropoda</taxon>
        <taxon>Hexapoda</taxon>
        <taxon>Insecta</taxon>
        <taxon>Pterygota</taxon>
        <taxon>Neoptera</taxon>
        <taxon>Endopterygota</taxon>
        <taxon>Diptera</taxon>
        <taxon>Brachycera</taxon>
        <taxon>Muscomorpha</taxon>
        <taxon>Muscoidea</taxon>
        <taxon>Muscidae</taxon>
        <taxon>Stomoxys</taxon>
    </lineage>
</organism>
<keyword evidence="5 13" id="KW-0349">Heme</keyword>
<dbReference type="GO" id="GO:0020037">
    <property type="term" value="F:heme binding"/>
    <property type="evidence" value="ECO:0007669"/>
    <property type="project" value="InterPro"/>
</dbReference>
<dbReference type="SUPFAM" id="SSF48264">
    <property type="entry name" value="Cytochrome P450"/>
    <property type="match status" value="1"/>
</dbReference>
<dbReference type="FunFam" id="1.10.630.10:FF:000182">
    <property type="entry name" value="Cytochrome P450 3A4"/>
    <property type="match status" value="1"/>
</dbReference>
<keyword evidence="6 13" id="KW-0479">Metal-binding</keyword>
<name>A0A1I8NRL3_STOCA</name>
<dbReference type="PANTHER" id="PTHR24292:SF93">
    <property type="entry name" value="CYTOCHROME P450 310A1-RELATED"/>
    <property type="match status" value="1"/>
</dbReference>
<proteinExistence type="inferred from homology"/>
<dbReference type="Gene3D" id="1.10.630.10">
    <property type="entry name" value="Cytochrome P450"/>
    <property type="match status" value="1"/>
</dbReference>
<keyword evidence="11 14" id="KW-0503">Monooxygenase</keyword>